<evidence type="ECO:0008006" key="3">
    <source>
        <dbReference type="Google" id="ProtNLM"/>
    </source>
</evidence>
<sequence length="85" mass="9734">MTDTTYELEMENGRAALAVRDFRTAYRHFGRAHNIGHDVLAHHLAAHRGLMATAWKQRRLDRVITQLFLMGAAALFDRDKQKQSG</sequence>
<dbReference type="Pfam" id="PF12487">
    <property type="entry name" value="DUF3703"/>
    <property type="match status" value="1"/>
</dbReference>
<comment type="caution">
    <text evidence="1">The sequence shown here is derived from an EMBL/GenBank/DDBJ whole genome shotgun (WGS) entry which is preliminary data.</text>
</comment>
<dbReference type="InterPro" id="IPR022172">
    <property type="entry name" value="DUF3703"/>
</dbReference>
<name>A0A366LQG2_9ACTN</name>
<dbReference type="AlphaFoldDB" id="A0A366LQG2"/>
<keyword evidence="2" id="KW-1185">Reference proteome</keyword>
<reference evidence="1 2" key="1">
    <citation type="submission" date="2018-06" db="EMBL/GenBank/DDBJ databases">
        <title>Sphaerisporangium craniellae sp. nov., isolated from a marine sponge in the South China Sea.</title>
        <authorList>
            <person name="Li L."/>
        </authorList>
    </citation>
    <scope>NUCLEOTIDE SEQUENCE [LARGE SCALE GENOMIC DNA]</scope>
    <source>
        <strain evidence="1 2">LHW63015</strain>
    </source>
</reference>
<proteinExistence type="predicted"/>
<gene>
    <name evidence="1" type="ORF">DP939_34895</name>
</gene>
<evidence type="ECO:0000313" key="1">
    <source>
        <dbReference type="EMBL" id="RBQ15564.1"/>
    </source>
</evidence>
<accession>A0A366LQG2</accession>
<organism evidence="1 2">
    <name type="scientific">Spongiactinospora rosea</name>
    <dbReference type="NCBI Taxonomy" id="2248750"/>
    <lineage>
        <taxon>Bacteria</taxon>
        <taxon>Bacillati</taxon>
        <taxon>Actinomycetota</taxon>
        <taxon>Actinomycetes</taxon>
        <taxon>Streptosporangiales</taxon>
        <taxon>Streptosporangiaceae</taxon>
        <taxon>Spongiactinospora</taxon>
    </lineage>
</organism>
<dbReference type="EMBL" id="QMEY01000022">
    <property type="protein sequence ID" value="RBQ15564.1"/>
    <property type="molecule type" value="Genomic_DNA"/>
</dbReference>
<dbReference type="Proteomes" id="UP000253303">
    <property type="component" value="Unassembled WGS sequence"/>
</dbReference>
<protein>
    <recommendedName>
        <fullName evidence="3">DUF3703 domain-containing protein</fullName>
    </recommendedName>
</protein>
<evidence type="ECO:0000313" key="2">
    <source>
        <dbReference type="Proteomes" id="UP000253303"/>
    </source>
</evidence>
<dbReference type="OrthoDB" id="3700760at2"/>
<dbReference type="RefSeq" id="WP_113985104.1">
    <property type="nucleotide sequence ID" value="NZ_QMEY01000022.1"/>
</dbReference>